<dbReference type="EMBL" id="JAEAOA010001004">
    <property type="protein sequence ID" value="KAK3601724.1"/>
    <property type="molecule type" value="Genomic_DNA"/>
</dbReference>
<sequence length="71" mass="8190">DRTIIDTNEIKTPTSNKMQQGYTKVPKDVQLLLHPIKDPGTIVMEKDKYKLYDNGQEENKGWVCSRIGRRG</sequence>
<dbReference type="AlphaFoldDB" id="A0AAE0W5E1"/>
<name>A0AAE0W5E1_9BIVA</name>
<dbReference type="Proteomes" id="UP001195483">
    <property type="component" value="Unassembled WGS sequence"/>
</dbReference>
<keyword evidence="2" id="KW-1185">Reference proteome</keyword>
<evidence type="ECO:0000313" key="1">
    <source>
        <dbReference type="EMBL" id="KAK3601724.1"/>
    </source>
</evidence>
<accession>A0AAE0W5E1</accession>
<comment type="caution">
    <text evidence="1">The sequence shown here is derived from an EMBL/GenBank/DDBJ whole genome shotgun (WGS) entry which is preliminary data.</text>
</comment>
<organism evidence="1 2">
    <name type="scientific">Potamilus streckersoni</name>
    <dbReference type="NCBI Taxonomy" id="2493646"/>
    <lineage>
        <taxon>Eukaryota</taxon>
        <taxon>Metazoa</taxon>
        <taxon>Spiralia</taxon>
        <taxon>Lophotrochozoa</taxon>
        <taxon>Mollusca</taxon>
        <taxon>Bivalvia</taxon>
        <taxon>Autobranchia</taxon>
        <taxon>Heteroconchia</taxon>
        <taxon>Palaeoheterodonta</taxon>
        <taxon>Unionida</taxon>
        <taxon>Unionoidea</taxon>
        <taxon>Unionidae</taxon>
        <taxon>Ambleminae</taxon>
        <taxon>Lampsilini</taxon>
        <taxon>Potamilus</taxon>
    </lineage>
</organism>
<reference evidence="1" key="3">
    <citation type="submission" date="2023-05" db="EMBL/GenBank/DDBJ databases">
        <authorList>
            <person name="Smith C.H."/>
        </authorList>
    </citation>
    <scope>NUCLEOTIDE SEQUENCE</scope>
    <source>
        <strain evidence="1">CHS0354</strain>
        <tissue evidence="1">Mantle</tissue>
    </source>
</reference>
<reference evidence="1" key="1">
    <citation type="journal article" date="2021" name="Genome Biol. Evol.">
        <title>A High-Quality Reference Genome for a Parasitic Bivalve with Doubly Uniparental Inheritance (Bivalvia: Unionida).</title>
        <authorList>
            <person name="Smith C.H."/>
        </authorList>
    </citation>
    <scope>NUCLEOTIDE SEQUENCE</scope>
    <source>
        <strain evidence="1">CHS0354</strain>
    </source>
</reference>
<protein>
    <submittedName>
        <fullName evidence="1">Uncharacterized protein</fullName>
    </submittedName>
</protein>
<gene>
    <name evidence="1" type="ORF">CHS0354_016084</name>
</gene>
<proteinExistence type="predicted"/>
<evidence type="ECO:0000313" key="2">
    <source>
        <dbReference type="Proteomes" id="UP001195483"/>
    </source>
</evidence>
<feature type="non-terminal residue" evidence="1">
    <location>
        <position position="1"/>
    </location>
</feature>
<reference evidence="1" key="2">
    <citation type="journal article" date="2021" name="Genome Biol. Evol.">
        <title>Developing a high-quality reference genome for a parasitic bivalve with doubly uniparental inheritance (Bivalvia: Unionida).</title>
        <authorList>
            <person name="Smith C.H."/>
        </authorList>
    </citation>
    <scope>NUCLEOTIDE SEQUENCE</scope>
    <source>
        <strain evidence="1">CHS0354</strain>
        <tissue evidence="1">Mantle</tissue>
    </source>
</reference>